<evidence type="ECO:0000256" key="1">
    <source>
        <dbReference type="SAM" id="MobiDB-lite"/>
    </source>
</evidence>
<dbReference type="AlphaFoldDB" id="A0AAV6GHH5"/>
<proteinExistence type="predicted"/>
<keyword evidence="3" id="KW-1185">Reference proteome</keyword>
<accession>A0AAV6GHH5</accession>
<sequence>MQLYSRQGSLQSSSGLVVPECPLQHVAGESCTTTCGLHKLSANMASTKDKDGKGAKEQVKVVGPRYNNTGDSGHTDLKHVSQHLLLQACSNSAAEEKKLIN</sequence>
<gene>
    <name evidence="2" type="ORF">AALO_G00138350</name>
</gene>
<feature type="compositionally biased region" description="Basic and acidic residues" evidence="1">
    <location>
        <begin position="47"/>
        <end position="59"/>
    </location>
</feature>
<dbReference type="EMBL" id="JADWDJ010000010">
    <property type="protein sequence ID" value="KAG5274624.1"/>
    <property type="molecule type" value="Genomic_DNA"/>
</dbReference>
<organism evidence="2 3">
    <name type="scientific">Alosa alosa</name>
    <name type="common">allis shad</name>
    <dbReference type="NCBI Taxonomy" id="278164"/>
    <lineage>
        <taxon>Eukaryota</taxon>
        <taxon>Metazoa</taxon>
        <taxon>Chordata</taxon>
        <taxon>Craniata</taxon>
        <taxon>Vertebrata</taxon>
        <taxon>Euteleostomi</taxon>
        <taxon>Actinopterygii</taxon>
        <taxon>Neopterygii</taxon>
        <taxon>Teleostei</taxon>
        <taxon>Clupei</taxon>
        <taxon>Clupeiformes</taxon>
        <taxon>Clupeoidei</taxon>
        <taxon>Clupeidae</taxon>
        <taxon>Alosa</taxon>
    </lineage>
</organism>
<evidence type="ECO:0000313" key="3">
    <source>
        <dbReference type="Proteomes" id="UP000823561"/>
    </source>
</evidence>
<comment type="caution">
    <text evidence="2">The sequence shown here is derived from an EMBL/GenBank/DDBJ whole genome shotgun (WGS) entry which is preliminary data.</text>
</comment>
<reference evidence="2" key="1">
    <citation type="submission" date="2020-10" db="EMBL/GenBank/DDBJ databases">
        <title>Chromosome-scale genome assembly of the Allis shad, Alosa alosa.</title>
        <authorList>
            <person name="Margot Z."/>
            <person name="Christophe K."/>
            <person name="Cabau C."/>
            <person name="Louis A."/>
            <person name="Berthelot C."/>
            <person name="Parey E."/>
            <person name="Roest Crollius H."/>
            <person name="Montfort J."/>
            <person name="Robinson-Rechavi M."/>
            <person name="Bucao C."/>
            <person name="Bouchez O."/>
            <person name="Gislard M."/>
            <person name="Lluch J."/>
            <person name="Milhes M."/>
            <person name="Lampietro C."/>
            <person name="Lopez Roques C."/>
            <person name="Donnadieu C."/>
            <person name="Braasch I."/>
            <person name="Desvignes T."/>
            <person name="Postlethwait J."/>
            <person name="Bobe J."/>
            <person name="Guiguen Y."/>
        </authorList>
    </citation>
    <scope>NUCLEOTIDE SEQUENCE</scope>
    <source>
        <strain evidence="2">M-15738</strain>
        <tissue evidence="2">Blood</tissue>
    </source>
</reference>
<evidence type="ECO:0000313" key="2">
    <source>
        <dbReference type="EMBL" id="KAG5274624.1"/>
    </source>
</evidence>
<feature type="region of interest" description="Disordered" evidence="1">
    <location>
        <begin position="46"/>
        <end position="75"/>
    </location>
</feature>
<dbReference type="Proteomes" id="UP000823561">
    <property type="component" value="Chromosome 10"/>
</dbReference>
<name>A0AAV6GHH5_9TELE</name>
<protein>
    <submittedName>
        <fullName evidence="2">Uncharacterized protein</fullName>
    </submittedName>
</protein>